<dbReference type="InterPro" id="IPR011118">
    <property type="entry name" value="Tannase/feruloyl_esterase"/>
</dbReference>
<dbReference type="SUPFAM" id="SSF53474">
    <property type="entry name" value="alpha/beta-Hydrolases"/>
    <property type="match status" value="1"/>
</dbReference>
<evidence type="ECO:0000256" key="8">
    <source>
        <dbReference type="ARBA" id="ARBA00023157"/>
    </source>
</evidence>
<dbReference type="Gene3D" id="3.40.50.1820">
    <property type="entry name" value="alpha/beta hydrolase"/>
    <property type="match status" value="1"/>
</dbReference>
<dbReference type="Proteomes" id="UP001172684">
    <property type="component" value="Unassembled WGS sequence"/>
</dbReference>
<organism evidence="11 12">
    <name type="scientific">Coniosporium apollinis</name>
    <dbReference type="NCBI Taxonomy" id="61459"/>
    <lineage>
        <taxon>Eukaryota</taxon>
        <taxon>Fungi</taxon>
        <taxon>Dikarya</taxon>
        <taxon>Ascomycota</taxon>
        <taxon>Pezizomycotina</taxon>
        <taxon>Dothideomycetes</taxon>
        <taxon>Dothideomycetes incertae sedis</taxon>
        <taxon>Coniosporium</taxon>
    </lineage>
</organism>
<keyword evidence="6 10" id="KW-0378">Hydrolase</keyword>
<dbReference type="EC" id="3.1.1.-" evidence="10"/>
<keyword evidence="3" id="KW-0119">Carbohydrate metabolism</keyword>
<comment type="caution">
    <text evidence="11">The sequence shown here is derived from an EMBL/GenBank/DDBJ whole genome shotgun (WGS) entry which is preliminary data.</text>
</comment>
<dbReference type="PANTHER" id="PTHR33938:SF15">
    <property type="entry name" value="FERULOYL ESTERASE B-RELATED"/>
    <property type="match status" value="1"/>
</dbReference>
<keyword evidence="12" id="KW-1185">Reference proteome</keyword>
<gene>
    <name evidence="11" type="primary">faeB-1</name>
    <name evidence="11" type="ORF">H2201_001554</name>
</gene>
<evidence type="ECO:0000313" key="11">
    <source>
        <dbReference type="EMBL" id="KAJ9668506.1"/>
    </source>
</evidence>
<dbReference type="EMBL" id="JAPDRL010000007">
    <property type="protein sequence ID" value="KAJ9668506.1"/>
    <property type="molecule type" value="Genomic_DNA"/>
</dbReference>
<protein>
    <recommendedName>
        <fullName evidence="10">Carboxylic ester hydrolase</fullName>
        <ecNumber evidence="10">3.1.1.-</ecNumber>
    </recommendedName>
</protein>
<evidence type="ECO:0000256" key="5">
    <source>
        <dbReference type="ARBA" id="ARBA00022729"/>
    </source>
</evidence>
<sequence length="524" mass="57198">MRIGSIIALAAFGAARLVLANNFEAHCRDIASQLDVANGTVWFSQYVPGGTNLTFPDYNVTCARPSQVIPKDICRIALYVATSNRSGISMETWLPRDWTGRFLSTGNGGLGGCIQYEDMAYTVGLGFATVGGNNGHNGTSGGAFYNNPDVVQDFAWRSVYTGVVVGKQISHDFYGAPHTKSYYLGCSTGGRQGLKMVQDFPDIFDGVVAGAPANAFNNLTSWSGHFYTLTGPANASTFIPASMWPVIHQDILNQCDRIDGYADGILEDPDLCQYRPESLICGPGNTTNCLTGEQANTLRQIFSPLYGLDGSLVYPRLQPGAERVAGQAILNGRPFPYTADWFRYAVYNDPNWDPATLDAADYAYAARLNPGGIETWKGDLSTFRDRGGKLLTYHGLQDGIISSDNSARYYNYVSRTMNLPSSALDSFYRYFRISGMEHCSGGPGAWQIGQSRGNASLSPDANILMAMVRWVENRTAPESILGTKFVNDTRSLGVAFQRAHCKYPTRNVYSESGDPTEPESWNCV</sequence>
<dbReference type="InterPro" id="IPR029058">
    <property type="entry name" value="AB_hydrolase_fold"/>
</dbReference>
<dbReference type="Pfam" id="PF07519">
    <property type="entry name" value="Tannase"/>
    <property type="match status" value="1"/>
</dbReference>
<comment type="catalytic activity">
    <reaction evidence="9">
        <text>feruloyl-polysaccharide + H2O = ferulate + polysaccharide.</text>
        <dbReference type="EC" id="3.1.1.73"/>
    </reaction>
</comment>
<keyword evidence="8" id="KW-1015">Disulfide bond</keyword>
<keyword evidence="3" id="KW-0624">Polysaccharide degradation</keyword>
<keyword evidence="4" id="KW-0479">Metal-binding</keyword>
<name>A0ABQ9P1M0_9PEZI</name>
<keyword evidence="2" id="KW-0719">Serine esterase</keyword>
<reference evidence="11" key="1">
    <citation type="submission" date="2022-10" db="EMBL/GenBank/DDBJ databases">
        <title>Culturing micro-colonial fungi from biological soil crusts in the Mojave desert and describing Neophaeococcomyces mojavensis, and introducing the new genera and species Taxawa tesnikishii.</title>
        <authorList>
            <person name="Kurbessoian T."/>
            <person name="Stajich J.E."/>
        </authorList>
    </citation>
    <scope>NUCLEOTIDE SEQUENCE</scope>
    <source>
        <strain evidence="11">TK_1</strain>
    </source>
</reference>
<proteinExistence type="inferred from homology"/>
<evidence type="ECO:0000313" key="12">
    <source>
        <dbReference type="Proteomes" id="UP001172684"/>
    </source>
</evidence>
<evidence type="ECO:0000256" key="3">
    <source>
        <dbReference type="ARBA" id="ARBA00022651"/>
    </source>
</evidence>
<feature type="chain" id="PRO_5045005086" description="Carboxylic ester hydrolase" evidence="10">
    <location>
        <begin position="21"/>
        <end position="524"/>
    </location>
</feature>
<evidence type="ECO:0000256" key="10">
    <source>
        <dbReference type="RuleBase" id="RU361238"/>
    </source>
</evidence>
<evidence type="ECO:0000256" key="1">
    <source>
        <dbReference type="ARBA" id="ARBA00006249"/>
    </source>
</evidence>
<keyword evidence="3" id="KW-0858">Xylan degradation</keyword>
<dbReference type="PANTHER" id="PTHR33938">
    <property type="entry name" value="FERULOYL ESTERASE B-RELATED"/>
    <property type="match status" value="1"/>
</dbReference>
<keyword evidence="5 10" id="KW-0732">Signal</keyword>
<evidence type="ECO:0000256" key="4">
    <source>
        <dbReference type="ARBA" id="ARBA00022723"/>
    </source>
</evidence>
<evidence type="ECO:0000256" key="2">
    <source>
        <dbReference type="ARBA" id="ARBA00022487"/>
    </source>
</evidence>
<dbReference type="GO" id="GO:0030600">
    <property type="term" value="F:feruloyl esterase activity"/>
    <property type="evidence" value="ECO:0007669"/>
    <property type="project" value="UniProtKB-EC"/>
</dbReference>
<comment type="similarity">
    <text evidence="1 10">Belongs to the tannase family.</text>
</comment>
<keyword evidence="7" id="KW-0106">Calcium</keyword>
<accession>A0ABQ9P1M0</accession>
<evidence type="ECO:0000256" key="7">
    <source>
        <dbReference type="ARBA" id="ARBA00022837"/>
    </source>
</evidence>
<evidence type="ECO:0000256" key="9">
    <source>
        <dbReference type="ARBA" id="ARBA00034075"/>
    </source>
</evidence>
<evidence type="ECO:0000256" key="6">
    <source>
        <dbReference type="ARBA" id="ARBA00022801"/>
    </source>
</evidence>
<feature type="signal peptide" evidence="10">
    <location>
        <begin position="1"/>
        <end position="20"/>
    </location>
</feature>